<dbReference type="RefSeq" id="WP_173163890.1">
    <property type="nucleotide sequence ID" value="NZ_CP053716.1"/>
</dbReference>
<protein>
    <submittedName>
        <fullName evidence="2">ATP-binding protein</fullName>
    </submittedName>
</protein>
<dbReference type="GO" id="GO:0005524">
    <property type="term" value="F:ATP binding"/>
    <property type="evidence" value="ECO:0007669"/>
    <property type="project" value="UniProtKB-KW"/>
</dbReference>
<feature type="domain" description="Schlafen AlbA-2" evidence="1">
    <location>
        <begin position="36"/>
        <end position="158"/>
    </location>
</feature>
<reference evidence="3" key="1">
    <citation type="submission" date="2020-05" db="EMBL/GenBank/DDBJ databases">
        <title>Novel species in genus Nocardioides.</title>
        <authorList>
            <person name="Zhang G."/>
        </authorList>
    </citation>
    <scope>NUCLEOTIDE SEQUENCE [LARGE SCALE GENOMIC DNA]</scope>
    <source>
        <strain evidence="3">zg-1050</strain>
    </source>
</reference>
<dbReference type="InterPro" id="IPR007421">
    <property type="entry name" value="Schlafen_AlbA_2_dom"/>
</dbReference>
<accession>A0A6M8J362</accession>
<dbReference type="Pfam" id="PF04326">
    <property type="entry name" value="SLFN_AlbA_2"/>
    <property type="match status" value="1"/>
</dbReference>
<dbReference type="KEGG" id="bwa:HLV38_02155"/>
<gene>
    <name evidence="2" type="ORF">HLV38_02155</name>
</gene>
<dbReference type="Proteomes" id="UP000503297">
    <property type="component" value="Chromosome"/>
</dbReference>
<evidence type="ECO:0000259" key="1">
    <source>
        <dbReference type="Pfam" id="PF04326"/>
    </source>
</evidence>
<dbReference type="EMBL" id="CP053716">
    <property type="protein sequence ID" value="QKF07063.1"/>
    <property type="molecule type" value="Genomic_DNA"/>
</dbReference>
<dbReference type="AlphaFoldDB" id="A0A6M8J362"/>
<evidence type="ECO:0000313" key="3">
    <source>
        <dbReference type="Proteomes" id="UP000503297"/>
    </source>
</evidence>
<keyword evidence="2" id="KW-0067">ATP-binding</keyword>
<organism evidence="2 3">
    <name type="scientific">Berryella wangjianweii</name>
    <dbReference type="NCBI Taxonomy" id="2734634"/>
    <lineage>
        <taxon>Bacteria</taxon>
        <taxon>Bacillati</taxon>
        <taxon>Actinomycetota</taxon>
        <taxon>Coriobacteriia</taxon>
        <taxon>Eggerthellales</taxon>
        <taxon>Eggerthellaceae</taxon>
        <taxon>Berryella</taxon>
    </lineage>
</organism>
<name>A0A6M8J362_9ACTN</name>
<keyword evidence="2" id="KW-0547">Nucleotide-binding</keyword>
<sequence>MTEQREVDGVMVARAYDSYEQSLKTIVANLVSRNREGSYWDFKQDWPRDTEDLVHDVICLANNPEARRAYLIYGVSDDCAYCGVGADGRKNTQQLIDTLHSAHWSETYPSVEVLTLNNFGCEIDVIVIDPDDNAVPYYLSRDFGNGRKTVRAGSIYTRSQDVNTARNETATPLATEKLWRRRFGIDKMPMERLIQLMKRPEDWTNTYPSQLQEDIAFSYCYYHKDYPEFTFTRSHDEDRDGYEYFMLISPFFDKPYWWTAHFYYRQTMLCEVIGAYSDHLYVPAPELHMLHDSEVRWQMDELLPYGCYYQDSIELHLLRFELDDSKEGASALGDYNRLLETIPIFKDESERKEFESWIHQYWKTFKDRWERQDRFYLGPKHLDEKCSDGYGDMLVNQAKMSATLVELLQEYRWV</sequence>
<dbReference type="InterPro" id="IPR038461">
    <property type="entry name" value="Schlafen_AlbA_2_dom_sf"/>
</dbReference>
<proteinExistence type="predicted"/>
<evidence type="ECO:0000313" key="2">
    <source>
        <dbReference type="EMBL" id="QKF07063.1"/>
    </source>
</evidence>
<dbReference type="Gene3D" id="3.30.950.30">
    <property type="entry name" value="Schlafen, AAA domain"/>
    <property type="match status" value="1"/>
</dbReference>
<keyword evidence="3" id="KW-1185">Reference proteome</keyword>